<feature type="compositionally biased region" description="Low complexity" evidence="1">
    <location>
        <begin position="215"/>
        <end position="227"/>
    </location>
</feature>
<evidence type="ECO:0000256" key="1">
    <source>
        <dbReference type="SAM" id="MobiDB-lite"/>
    </source>
</evidence>
<dbReference type="PANTHER" id="PTHR15081">
    <property type="entry name" value="NUCLEAR AUTOANTIGENIC SPERM PROTEIN NASP -RELATED"/>
    <property type="match status" value="1"/>
</dbReference>
<dbReference type="Pfam" id="PF10516">
    <property type="entry name" value="SHNi-TPR"/>
    <property type="match status" value="1"/>
</dbReference>
<evidence type="ECO:0000259" key="2">
    <source>
        <dbReference type="Pfam" id="PF10516"/>
    </source>
</evidence>
<name>A0A9P1IYH2_9PELO</name>
<dbReference type="InterPro" id="IPR019544">
    <property type="entry name" value="Tetratricopeptide_SHNi-TPR_dom"/>
</dbReference>
<dbReference type="GO" id="GO:0034080">
    <property type="term" value="P:CENP-A containing chromatin assembly"/>
    <property type="evidence" value="ECO:0007669"/>
    <property type="project" value="TreeGrafter"/>
</dbReference>
<dbReference type="GO" id="GO:0006335">
    <property type="term" value="P:DNA replication-dependent chromatin assembly"/>
    <property type="evidence" value="ECO:0007669"/>
    <property type="project" value="TreeGrafter"/>
</dbReference>
<evidence type="ECO:0000313" key="4">
    <source>
        <dbReference type="Proteomes" id="UP001152747"/>
    </source>
</evidence>
<evidence type="ECO:0000313" key="3">
    <source>
        <dbReference type="EMBL" id="CAI5452452.1"/>
    </source>
</evidence>
<dbReference type="OrthoDB" id="5587616at2759"/>
<comment type="caution">
    <text evidence="3">The sequence shown here is derived from an EMBL/GenBank/DDBJ whole genome shotgun (WGS) entry which is preliminary data.</text>
</comment>
<feature type="compositionally biased region" description="Polar residues" evidence="1">
    <location>
        <begin position="431"/>
        <end position="446"/>
    </location>
</feature>
<feature type="compositionally biased region" description="Basic and acidic residues" evidence="1">
    <location>
        <begin position="469"/>
        <end position="478"/>
    </location>
</feature>
<feature type="domain" description="Tetratricopeptide SHNi-TPR" evidence="2">
    <location>
        <begin position="290"/>
        <end position="324"/>
    </location>
</feature>
<dbReference type="Gene3D" id="1.25.40.10">
    <property type="entry name" value="Tetratricopeptide repeat domain"/>
    <property type="match status" value="1"/>
</dbReference>
<dbReference type="GO" id="GO:0005654">
    <property type="term" value="C:nucleoplasm"/>
    <property type="evidence" value="ECO:0007669"/>
    <property type="project" value="TreeGrafter"/>
</dbReference>
<protein>
    <recommendedName>
        <fullName evidence="2">Tetratricopeptide SHNi-TPR domain-containing protein</fullName>
    </recommendedName>
</protein>
<dbReference type="Proteomes" id="UP001152747">
    <property type="component" value="Unassembled WGS sequence"/>
</dbReference>
<accession>A0A9P1IYH2</accession>
<feature type="compositionally biased region" description="Acidic residues" evidence="1">
    <location>
        <begin position="188"/>
        <end position="214"/>
    </location>
</feature>
<dbReference type="PANTHER" id="PTHR15081:SF9">
    <property type="entry name" value="TETRATRICOPEPTIDE SHNI-TPR DOMAIN-CONTAINING PROTEIN"/>
    <property type="match status" value="1"/>
</dbReference>
<feature type="compositionally biased region" description="Acidic residues" evidence="1">
    <location>
        <begin position="233"/>
        <end position="250"/>
    </location>
</feature>
<dbReference type="AlphaFoldDB" id="A0A9P1IYH2"/>
<dbReference type="InterPro" id="IPR051730">
    <property type="entry name" value="NASP-like"/>
</dbReference>
<dbReference type="GO" id="GO:0042393">
    <property type="term" value="F:histone binding"/>
    <property type="evidence" value="ECO:0007669"/>
    <property type="project" value="TreeGrafter"/>
</dbReference>
<proteinExistence type="predicted"/>
<gene>
    <name evidence="3" type="ORF">CAMP_LOCUS15089</name>
</gene>
<feature type="region of interest" description="Disordered" evidence="1">
    <location>
        <begin position="126"/>
        <end position="253"/>
    </location>
</feature>
<dbReference type="InterPro" id="IPR011990">
    <property type="entry name" value="TPR-like_helical_dom_sf"/>
</dbReference>
<dbReference type="EMBL" id="CANHGI010000005">
    <property type="protein sequence ID" value="CAI5452452.1"/>
    <property type="molecule type" value="Genomic_DNA"/>
</dbReference>
<sequence length="490" mass="53155">MTAALADTTNTMTGETTVPVENVKTTTTEEAIPTTAETSTTVATELTAEEKATQLKNNLTSGKRLLLTSEFSKAADLLSLASQLAGELFGDDSEQSFDPYFYYGQALLELGKLEDQVFSNAMTNMPTVEEGNANNDSIDEEQYGNPDKLSEEEREQIKEQVDTALSAGAEKADGLVEPEAETEKEADAEAEAEQVEGETEEGDEEMNTEADAEAQGEATTEAAATGDVAMAEGDAEAEGEGEEEEEDEDDSSMKLAWEIFETTRRICDKKLESLAEEQLEDIKKWTLHKADVLSFLGEHGIADGKPDQAIKDLEAALELQTTHLGETSRVLAQTNHLLAKAFRMDGGFNEAAKFFSDSKKVLVAKTEELKASLENAMEESKKEIEDELKELAELIPEMDVYIDDSKASAEQAEKIKETVKEELESAAQVLKNLTSSSGDASNTEANDISGMIRRPAKRPASAQDNAEEDVAKKTKSDETSEATSTTENSA</sequence>
<feature type="compositionally biased region" description="Basic and acidic residues" evidence="1">
    <location>
        <begin position="148"/>
        <end position="161"/>
    </location>
</feature>
<dbReference type="SUPFAM" id="SSF48452">
    <property type="entry name" value="TPR-like"/>
    <property type="match status" value="1"/>
</dbReference>
<keyword evidence="4" id="KW-1185">Reference proteome</keyword>
<feature type="region of interest" description="Disordered" evidence="1">
    <location>
        <begin position="430"/>
        <end position="490"/>
    </location>
</feature>
<feature type="compositionally biased region" description="Low complexity" evidence="1">
    <location>
        <begin position="481"/>
        <end position="490"/>
    </location>
</feature>
<organism evidence="3 4">
    <name type="scientific">Caenorhabditis angaria</name>
    <dbReference type="NCBI Taxonomy" id="860376"/>
    <lineage>
        <taxon>Eukaryota</taxon>
        <taxon>Metazoa</taxon>
        <taxon>Ecdysozoa</taxon>
        <taxon>Nematoda</taxon>
        <taxon>Chromadorea</taxon>
        <taxon>Rhabditida</taxon>
        <taxon>Rhabditina</taxon>
        <taxon>Rhabditomorpha</taxon>
        <taxon>Rhabditoidea</taxon>
        <taxon>Rhabditidae</taxon>
        <taxon>Peloderinae</taxon>
        <taxon>Caenorhabditis</taxon>
    </lineage>
</organism>
<feature type="compositionally biased region" description="Polar residues" evidence="1">
    <location>
        <begin position="126"/>
        <end position="136"/>
    </location>
</feature>
<reference evidence="3" key="1">
    <citation type="submission" date="2022-11" db="EMBL/GenBank/DDBJ databases">
        <authorList>
            <person name="Kikuchi T."/>
        </authorList>
    </citation>
    <scope>NUCLEOTIDE SEQUENCE</scope>
    <source>
        <strain evidence="3">PS1010</strain>
    </source>
</reference>